<gene>
    <name evidence="3" type="primary">LOC111127806</name>
</gene>
<dbReference type="GeneID" id="111127806"/>
<dbReference type="OrthoDB" id="6142366at2759"/>
<dbReference type="RefSeq" id="XP_022328765.1">
    <property type="nucleotide sequence ID" value="XM_022473057.1"/>
</dbReference>
<proteinExistence type="predicted"/>
<accession>A0A8B8DLY3</accession>
<dbReference type="PANTHER" id="PTHR24104">
    <property type="entry name" value="E3 UBIQUITIN-PROTEIN LIGASE NHLRC1-RELATED"/>
    <property type="match status" value="1"/>
</dbReference>
<dbReference type="Gene3D" id="2.120.10.30">
    <property type="entry name" value="TolB, C-terminal domain"/>
    <property type="match status" value="2"/>
</dbReference>
<reference evidence="3" key="1">
    <citation type="submission" date="2025-08" db="UniProtKB">
        <authorList>
            <consortium name="RefSeq"/>
        </authorList>
    </citation>
    <scope>IDENTIFICATION</scope>
    <source>
        <tissue evidence="3">Whole sample</tissue>
    </source>
</reference>
<dbReference type="GO" id="GO:0008270">
    <property type="term" value="F:zinc ion binding"/>
    <property type="evidence" value="ECO:0007669"/>
    <property type="project" value="UniProtKB-KW"/>
</dbReference>
<feature type="region of interest" description="Disordered" evidence="1">
    <location>
        <begin position="68"/>
        <end position="153"/>
    </location>
</feature>
<dbReference type="KEGG" id="cvn:111127806"/>
<protein>
    <submittedName>
        <fullName evidence="3">Uncharacterized protein LOC111127806 isoform X1</fullName>
    </submittedName>
</protein>
<dbReference type="GO" id="GO:0000209">
    <property type="term" value="P:protein polyubiquitination"/>
    <property type="evidence" value="ECO:0007669"/>
    <property type="project" value="TreeGrafter"/>
</dbReference>
<organism evidence="2 3">
    <name type="scientific">Crassostrea virginica</name>
    <name type="common">Eastern oyster</name>
    <dbReference type="NCBI Taxonomy" id="6565"/>
    <lineage>
        <taxon>Eukaryota</taxon>
        <taxon>Metazoa</taxon>
        <taxon>Spiralia</taxon>
        <taxon>Lophotrochozoa</taxon>
        <taxon>Mollusca</taxon>
        <taxon>Bivalvia</taxon>
        <taxon>Autobranchia</taxon>
        <taxon>Pteriomorphia</taxon>
        <taxon>Ostreida</taxon>
        <taxon>Ostreoidea</taxon>
        <taxon>Ostreidae</taxon>
        <taxon>Crassostrea</taxon>
    </lineage>
</organism>
<dbReference type="AlphaFoldDB" id="A0A8B8DLY3"/>
<dbReference type="GO" id="GO:0043161">
    <property type="term" value="P:proteasome-mediated ubiquitin-dependent protein catabolic process"/>
    <property type="evidence" value="ECO:0007669"/>
    <property type="project" value="TreeGrafter"/>
</dbReference>
<dbReference type="InterPro" id="IPR011042">
    <property type="entry name" value="6-blade_b-propeller_TolB-like"/>
</dbReference>
<dbReference type="InterPro" id="IPR050952">
    <property type="entry name" value="TRIM-NHL_E3_ligases"/>
</dbReference>
<dbReference type="PANTHER" id="PTHR24104:SF25">
    <property type="entry name" value="PROTEIN LIN-41"/>
    <property type="match status" value="1"/>
</dbReference>
<dbReference type="GO" id="GO:0061630">
    <property type="term" value="F:ubiquitin protein ligase activity"/>
    <property type="evidence" value="ECO:0007669"/>
    <property type="project" value="TreeGrafter"/>
</dbReference>
<feature type="compositionally biased region" description="Basic and acidic residues" evidence="1">
    <location>
        <begin position="103"/>
        <end position="115"/>
    </location>
</feature>
<dbReference type="SUPFAM" id="SSF101898">
    <property type="entry name" value="NHL repeat"/>
    <property type="match status" value="1"/>
</dbReference>
<feature type="compositionally biased region" description="Polar residues" evidence="1">
    <location>
        <begin position="89"/>
        <end position="98"/>
    </location>
</feature>
<evidence type="ECO:0000313" key="3">
    <source>
        <dbReference type="RefSeq" id="XP_022328765.1"/>
    </source>
</evidence>
<evidence type="ECO:0000313" key="2">
    <source>
        <dbReference type="Proteomes" id="UP000694844"/>
    </source>
</evidence>
<dbReference type="Proteomes" id="UP000694844">
    <property type="component" value="Chromosome 4"/>
</dbReference>
<sequence>MLKMERDLNQYFPPDSIFRFDDDNDFSETQNGEKSDPSEEVQENSDVFVSRKDTSRETTQTINLANYFSQDSIYRSSDDENDEIGNGVQIRSNSNSPQLRARGGMEPKNTGDIKIENNFSPRGPYRSPEEENGEGEQVKIRSKPKSPRQQIDLKELQDMVLPTFSGDEKLPPKSPKIKIENIDDGSFEEIIYDRPPPPLHKKNANKRITFQEERQRTDKSFEDESSLKKRGSCPGFFGTWERYSLLNPKYDNLLADEGLESSADYELVSHFSKSDSHSLLSRKKSLKEMLLTVFPNRIYLSLSDNEIDTSKEDLRLPGKTKKRNKKNPCTFRHMKEFMSSKCKDLRSTVGAVMRGGNSCSLQLVSTFCVPAGCANVSSITKYDHGRCWVAADQSESILLYDREGNLVDLVNAGCPVDSLTTDKDGNVFMSCPDLKEVRVFDRNRHVKTFLDMTQFPRGIAYMQSDDSILVCRNNVKIANDLTVKACNPLKKYLIRGRTSRRTEELMDTRFGYPFRVCVNKNSDCVVSDFANRTITALDPKGRTRFCFKSSKDFPIRNRHSICCDPEGNIYIISKGKPNVCILESNGNVKDLFSCMDLCNESVFAAVFDSNGFLWTACLDGFIKIFKKV</sequence>
<feature type="region of interest" description="Disordered" evidence="1">
    <location>
        <begin position="1"/>
        <end position="56"/>
    </location>
</feature>
<evidence type="ECO:0000256" key="1">
    <source>
        <dbReference type="SAM" id="MobiDB-lite"/>
    </source>
</evidence>
<keyword evidence="2" id="KW-1185">Reference proteome</keyword>
<name>A0A8B8DLY3_CRAVI</name>